<dbReference type="PROSITE" id="PS00108">
    <property type="entry name" value="PROTEIN_KINASE_ST"/>
    <property type="match status" value="1"/>
</dbReference>
<sequence length="232" mass="26401">GEVHLVKERDSGRQFALKTINITDRATGRVIDYYEKELAMEEIHILDSLDHPRIIALHDSYYIRMDKFVYLALELARGGSIQSFVERRRTSLREKHIARILTEVLEGFVYLHERGVIHRDIKPANLLLTADGHVKIADFGLACILASPTSKSTEECGTRDYKAPEMIRHRPYGVEVDIYSLGVTTEWLRNQVVGRVGSPELEEFIELCKISTFGGMKRPTAAQLLKVSFSTQ</sequence>
<dbReference type="InterPro" id="IPR000719">
    <property type="entry name" value="Prot_kinase_dom"/>
</dbReference>
<gene>
    <name evidence="2" type="ORF">BOTBODRAFT_120339</name>
</gene>
<dbReference type="PROSITE" id="PS50011">
    <property type="entry name" value="PROTEIN_KINASE_DOM"/>
    <property type="match status" value="1"/>
</dbReference>
<evidence type="ECO:0000313" key="3">
    <source>
        <dbReference type="Proteomes" id="UP000027195"/>
    </source>
</evidence>
<dbReference type="CDD" id="cd00180">
    <property type="entry name" value="PKc"/>
    <property type="match status" value="1"/>
</dbReference>
<dbReference type="InterPro" id="IPR008271">
    <property type="entry name" value="Ser/Thr_kinase_AS"/>
</dbReference>
<dbReference type="AlphaFoldDB" id="A0A067M6J0"/>
<feature type="domain" description="Protein kinase" evidence="1">
    <location>
        <begin position="1"/>
        <end position="232"/>
    </location>
</feature>
<keyword evidence="3" id="KW-1185">Reference proteome</keyword>
<dbReference type="InParanoid" id="A0A067M6J0"/>
<dbReference type="InterPro" id="IPR011009">
    <property type="entry name" value="Kinase-like_dom_sf"/>
</dbReference>
<accession>A0A067M6J0</accession>
<dbReference type="PANTHER" id="PTHR24345">
    <property type="entry name" value="SERINE/THREONINE-PROTEIN KINASE PLK"/>
    <property type="match status" value="1"/>
</dbReference>
<name>A0A067M6J0_BOTB1</name>
<dbReference type="SMART" id="SM00220">
    <property type="entry name" value="S_TKc"/>
    <property type="match status" value="1"/>
</dbReference>
<organism evidence="2 3">
    <name type="scientific">Botryobasidium botryosum (strain FD-172 SS1)</name>
    <dbReference type="NCBI Taxonomy" id="930990"/>
    <lineage>
        <taxon>Eukaryota</taxon>
        <taxon>Fungi</taxon>
        <taxon>Dikarya</taxon>
        <taxon>Basidiomycota</taxon>
        <taxon>Agaricomycotina</taxon>
        <taxon>Agaricomycetes</taxon>
        <taxon>Cantharellales</taxon>
        <taxon>Botryobasidiaceae</taxon>
        <taxon>Botryobasidium</taxon>
    </lineage>
</organism>
<dbReference type="GO" id="GO:0005634">
    <property type="term" value="C:nucleus"/>
    <property type="evidence" value="ECO:0007669"/>
    <property type="project" value="TreeGrafter"/>
</dbReference>
<feature type="non-terminal residue" evidence="2">
    <location>
        <position position="1"/>
    </location>
</feature>
<dbReference type="HOGENOM" id="CLU_1137840_0_0_1"/>
<dbReference type="EMBL" id="KL198112">
    <property type="protein sequence ID" value="KDQ07211.1"/>
    <property type="molecule type" value="Genomic_DNA"/>
</dbReference>
<dbReference type="Proteomes" id="UP000027195">
    <property type="component" value="Unassembled WGS sequence"/>
</dbReference>
<reference evidence="3" key="1">
    <citation type="journal article" date="2014" name="Proc. Natl. Acad. Sci. U.S.A.">
        <title>Extensive sampling of basidiomycete genomes demonstrates inadequacy of the white-rot/brown-rot paradigm for wood decay fungi.</title>
        <authorList>
            <person name="Riley R."/>
            <person name="Salamov A.A."/>
            <person name="Brown D.W."/>
            <person name="Nagy L.G."/>
            <person name="Floudas D."/>
            <person name="Held B.W."/>
            <person name="Levasseur A."/>
            <person name="Lombard V."/>
            <person name="Morin E."/>
            <person name="Otillar R."/>
            <person name="Lindquist E.A."/>
            <person name="Sun H."/>
            <person name="LaButti K.M."/>
            <person name="Schmutz J."/>
            <person name="Jabbour D."/>
            <person name="Luo H."/>
            <person name="Baker S.E."/>
            <person name="Pisabarro A.G."/>
            <person name="Walton J.D."/>
            <person name="Blanchette R.A."/>
            <person name="Henrissat B."/>
            <person name="Martin F."/>
            <person name="Cullen D."/>
            <person name="Hibbett D.S."/>
            <person name="Grigoriev I.V."/>
        </authorList>
    </citation>
    <scope>NUCLEOTIDE SEQUENCE [LARGE SCALE GENOMIC DNA]</scope>
    <source>
        <strain evidence="3">FD-172 SS1</strain>
    </source>
</reference>
<dbReference type="Pfam" id="PF00069">
    <property type="entry name" value="Pkinase"/>
    <property type="match status" value="1"/>
</dbReference>
<dbReference type="GO" id="GO:0004672">
    <property type="term" value="F:protein kinase activity"/>
    <property type="evidence" value="ECO:0007669"/>
    <property type="project" value="InterPro"/>
</dbReference>
<proteinExistence type="predicted"/>
<dbReference type="GO" id="GO:0005524">
    <property type="term" value="F:ATP binding"/>
    <property type="evidence" value="ECO:0007669"/>
    <property type="project" value="InterPro"/>
</dbReference>
<evidence type="ECO:0000259" key="1">
    <source>
        <dbReference type="PROSITE" id="PS50011"/>
    </source>
</evidence>
<dbReference type="STRING" id="930990.A0A067M6J0"/>
<dbReference type="OrthoDB" id="4062651at2759"/>
<dbReference type="Gene3D" id="1.10.510.10">
    <property type="entry name" value="Transferase(Phosphotransferase) domain 1"/>
    <property type="match status" value="1"/>
</dbReference>
<dbReference type="SUPFAM" id="SSF56112">
    <property type="entry name" value="Protein kinase-like (PK-like)"/>
    <property type="match status" value="1"/>
</dbReference>
<evidence type="ECO:0000313" key="2">
    <source>
        <dbReference type="EMBL" id="KDQ07211.1"/>
    </source>
</evidence>
<protein>
    <recommendedName>
        <fullName evidence="1">Protein kinase domain-containing protein</fullName>
    </recommendedName>
</protein>